<feature type="repeat" description="TPR" evidence="6">
    <location>
        <begin position="208"/>
        <end position="241"/>
    </location>
</feature>
<evidence type="ECO:0000256" key="1">
    <source>
        <dbReference type="ARBA" id="ARBA00022588"/>
    </source>
</evidence>
<evidence type="ECO:0000256" key="6">
    <source>
        <dbReference type="PROSITE-ProRule" id="PRU00339"/>
    </source>
</evidence>
<keyword evidence="1" id="KW-0399">Innate immunity</keyword>
<reference evidence="7" key="1">
    <citation type="submission" date="2025-08" db="UniProtKB">
        <authorList>
            <consortium name="Ensembl"/>
        </authorList>
    </citation>
    <scope>IDENTIFICATION</scope>
</reference>
<protein>
    <submittedName>
        <fullName evidence="7">Interferon-induced protein with tetratricopeptide repeats 5</fullName>
    </submittedName>
</protein>
<dbReference type="FunFam" id="1.25.40.10:FF:000036">
    <property type="entry name" value="interferon-induced protein with tetratricopeptide repeats 5"/>
    <property type="match status" value="1"/>
</dbReference>
<dbReference type="Ensembl" id="ENSMZET00005003782.1">
    <property type="protein sequence ID" value="ENSMZEP00005003629.1"/>
    <property type="gene ID" value="ENSMZEG00005002674.1"/>
</dbReference>
<reference evidence="7" key="2">
    <citation type="submission" date="2025-09" db="UniProtKB">
        <authorList>
            <consortium name="Ensembl"/>
        </authorList>
    </citation>
    <scope>IDENTIFICATION</scope>
</reference>
<dbReference type="PANTHER" id="PTHR10271">
    <property type="entry name" value="INTERFERON-INDUCED PROTEIN WITH TETRATRICOPEPTIDE REPEATS"/>
    <property type="match status" value="1"/>
</dbReference>
<evidence type="ECO:0000256" key="5">
    <source>
        <dbReference type="ARBA" id="ARBA00038336"/>
    </source>
</evidence>
<dbReference type="GO" id="GO:0005829">
    <property type="term" value="C:cytosol"/>
    <property type="evidence" value="ECO:0007669"/>
    <property type="project" value="TreeGrafter"/>
</dbReference>
<dbReference type="GO" id="GO:0051607">
    <property type="term" value="P:defense response to virus"/>
    <property type="evidence" value="ECO:0007669"/>
    <property type="project" value="TreeGrafter"/>
</dbReference>
<dbReference type="Proteomes" id="UP000265160">
    <property type="component" value="Unplaced"/>
</dbReference>
<proteinExistence type="inferred from homology"/>
<dbReference type="InterPro" id="IPR019734">
    <property type="entry name" value="TPR_rpt"/>
</dbReference>
<dbReference type="SMART" id="SM00028">
    <property type="entry name" value="TPR"/>
    <property type="match status" value="4"/>
</dbReference>
<sequence>MLLTASALLSRLQQLQCHFTWDLDLDVDLETLSTRLQIDIDFHQRQHEGESCTYSLLAYVRHLKDQREEALSLLNQSEKTIRERYGDESEKRLIVTYGDMAWLKYHDGDFAQSQSYCQRIEDILYPTGSSGSLLPEVYGEQGWAYFKVSRSSISKAIDCFRKALEVQPHDTEWNAGYAVVLFCGEQDGEESKATKQLRFALEINPNNAALQCMLAMKLVAYKKYEEADDLVKKALENDPDNPHILRHSGKYLLNQRGLKRGDQLSSFNYQLAMCYKQKKIAEQCCGPFSNTEEGKWRRCCISHLEEAVEMKPSFVRVLAELALLYAEEGDLSRAEETFKHCLEKLPELKEKRVCLIIHQYYGDFLHYHIKNEAQAIAHYKEGLLIPLKKYNWRQCELKQIADRRLAKNWGDGEALALLGQVARAEGDRKRAAFFYEKALNCDKDNEEYLSALCELRLELQ</sequence>
<dbReference type="Pfam" id="PF13181">
    <property type="entry name" value="TPR_8"/>
    <property type="match status" value="2"/>
</dbReference>
<keyword evidence="2" id="KW-0677">Repeat</keyword>
<evidence type="ECO:0000313" key="7">
    <source>
        <dbReference type="Ensembl" id="ENSMZEP00005003629.1"/>
    </source>
</evidence>
<accession>A0A3P9B170</accession>
<dbReference type="InterPro" id="IPR011990">
    <property type="entry name" value="TPR-like_helical_dom_sf"/>
</dbReference>
<evidence type="ECO:0000256" key="3">
    <source>
        <dbReference type="ARBA" id="ARBA00022803"/>
    </source>
</evidence>
<keyword evidence="8" id="KW-1185">Reference proteome</keyword>
<dbReference type="PROSITE" id="PS50005">
    <property type="entry name" value="TPR"/>
    <property type="match status" value="3"/>
</dbReference>
<feature type="repeat" description="TPR" evidence="6">
    <location>
        <begin position="315"/>
        <end position="348"/>
    </location>
</feature>
<evidence type="ECO:0000256" key="4">
    <source>
        <dbReference type="ARBA" id="ARBA00022859"/>
    </source>
</evidence>
<evidence type="ECO:0000256" key="2">
    <source>
        <dbReference type="ARBA" id="ARBA00022737"/>
    </source>
</evidence>
<keyword evidence="3 6" id="KW-0802">TPR repeat</keyword>
<dbReference type="SUPFAM" id="SSF48452">
    <property type="entry name" value="TPR-like"/>
    <property type="match status" value="3"/>
</dbReference>
<dbReference type="Gene3D" id="1.25.40.10">
    <property type="entry name" value="Tetratricopeptide repeat domain"/>
    <property type="match status" value="3"/>
</dbReference>
<dbReference type="AlphaFoldDB" id="A0A3P9B170"/>
<dbReference type="GO" id="GO:0045087">
    <property type="term" value="P:innate immune response"/>
    <property type="evidence" value="ECO:0007669"/>
    <property type="project" value="UniProtKB-KW"/>
</dbReference>
<comment type="similarity">
    <text evidence="5">Belongs to the IFIT family.</text>
</comment>
<dbReference type="Pfam" id="PF14559">
    <property type="entry name" value="TPR_19"/>
    <property type="match status" value="1"/>
</dbReference>
<dbReference type="PANTHER" id="PTHR10271:SF29">
    <property type="entry name" value="INTERFERON-INDUCED PROTEIN WITH TETRATRICOPEPTIDE REPEATS-RELATED"/>
    <property type="match status" value="1"/>
</dbReference>
<feature type="repeat" description="TPR" evidence="6">
    <location>
        <begin position="412"/>
        <end position="445"/>
    </location>
</feature>
<name>A0A3P9B170_9CICH</name>
<keyword evidence="4" id="KW-0391">Immunity</keyword>
<dbReference type="GeneTree" id="ENSGT00950000182946"/>
<evidence type="ECO:0000313" key="8">
    <source>
        <dbReference type="Proteomes" id="UP000265160"/>
    </source>
</evidence>
<organism evidence="7 8">
    <name type="scientific">Maylandia zebra</name>
    <name type="common">zebra mbuna</name>
    <dbReference type="NCBI Taxonomy" id="106582"/>
    <lineage>
        <taxon>Eukaryota</taxon>
        <taxon>Metazoa</taxon>
        <taxon>Chordata</taxon>
        <taxon>Craniata</taxon>
        <taxon>Vertebrata</taxon>
        <taxon>Euteleostomi</taxon>
        <taxon>Actinopterygii</taxon>
        <taxon>Neopterygii</taxon>
        <taxon>Teleostei</taxon>
        <taxon>Neoteleostei</taxon>
        <taxon>Acanthomorphata</taxon>
        <taxon>Ovalentaria</taxon>
        <taxon>Cichlomorphae</taxon>
        <taxon>Cichliformes</taxon>
        <taxon>Cichlidae</taxon>
        <taxon>African cichlids</taxon>
        <taxon>Pseudocrenilabrinae</taxon>
        <taxon>Haplochromini</taxon>
        <taxon>Maylandia</taxon>
        <taxon>Maylandia zebra complex</taxon>
    </lineage>
</organism>